<gene>
    <name evidence="3" type="ORF">ACFOX3_06175</name>
</gene>
<dbReference type="RefSeq" id="WP_290263984.1">
    <property type="nucleotide sequence ID" value="NZ_JAUFQG010000006.1"/>
</dbReference>
<dbReference type="InterPro" id="IPR029069">
    <property type="entry name" value="HotDog_dom_sf"/>
</dbReference>
<dbReference type="PANTHER" id="PTHR31793">
    <property type="entry name" value="4-HYDROXYBENZOYL-COA THIOESTERASE FAMILY MEMBER"/>
    <property type="match status" value="1"/>
</dbReference>
<comment type="similarity">
    <text evidence="1">Belongs to the 4-hydroxybenzoyl-CoA thioesterase family.</text>
</comment>
<dbReference type="PANTHER" id="PTHR31793:SF27">
    <property type="entry name" value="NOVEL THIOESTERASE SUPERFAMILY DOMAIN AND SAPOSIN A-TYPE DOMAIN CONTAINING PROTEIN (0610012H03RIK)"/>
    <property type="match status" value="1"/>
</dbReference>
<evidence type="ECO:0000313" key="3">
    <source>
        <dbReference type="EMBL" id="MFC4361881.1"/>
    </source>
</evidence>
<dbReference type="CDD" id="cd00586">
    <property type="entry name" value="4HBT"/>
    <property type="match status" value="1"/>
</dbReference>
<dbReference type="EC" id="3.1.2.-" evidence="3"/>
<protein>
    <submittedName>
        <fullName evidence="3">Acyl-CoA thioesterase</fullName>
        <ecNumber evidence="3">3.1.2.-</ecNumber>
    </submittedName>
</protein>
<dbReference type="Gene3D" id="3.10.129.10">
    <property type="entry name" value="Hotdog Thioesterase"/>
    <property type="match status" value="1"/>
</dbReference>
<organism evidence="3 4">
    <name type="scientific">Simiduia curdlanivorans</name>
    <dbReference type="NCBI Taxonomy" id="1492769"/>
    <lineage>
        <taxon>Bacteria</taxon>
        <taxon>Pseudomonadati</taxon>
        <taxon>Pseudomonadota</taxon>
        <taxon>Gammaproteobacteria</taxon>
        <taxon>Cellvibrionales</taxon>
        <taxon>Cellvibrionaceae</taxon>
        <taxon>Simiduia</taxon>
    </lineage>
</organism>
<evidence type="ECO:0000256" key="2">
    <source>
        <dbReference type="ARBA" id="ARBA00022801"/>
    </source>
</evidence>
<dbReference type="Proteomes" id="UP001595840">
    <property type="component" value="Unassembled WGS sequence"/>
</dbReference>
<evidence type="ECO:0000313" key="4">
    <source>
        <dbReference type="Proteomes" id="UP001595840"/>
    </source>
</evidence>
<accession>A0ABV8V1Z4</accession>
<comment type="caution">
    <text evidence="3">The sequence shown here is derived from an EMBL/GenBank/DDBJ whole genome shotgun (WGS) entry which is preliminary data.</text>
</comment>
<sequence length="132" mass="15103">MFEKIIQPRFSETDALGHISNTTLPVWFEEARQPVFKIFTPTLAIQTWPLILARFEIDFTAQIYYGQEVLIKTGISRIGTSSLNVYQEAWQNQQRVAIGTTTLVHFDYETQKPSPISESQRDALAAHDFQPA</sequence>
<proteinExistence type="inferred from homology"/>
<dbReference type="Pfam" id="PF13279">
    <property type="entry name" value="4HBT_2"/>
    <property type="match status" value="1"/>
</dbReference>
<dbReference type="GO" id="GO:0016787">
    <property type="term" value="F:hydrolase activity"/>
    <property type="evidence" value="ECO:0007669"/>
    <property type="project" value="UniProtKB-KW"/>
</dbReference>
<keyword evidence="4" id="KW-1185">Reference proteome</keyword>
<evidence type="ECO:0000256" key="1">
    <source>
        <dbReference type="ARBA" id="ARBA00005953"/>
    </source>
</evidence>
<dbReference type="EMBL" id="JBHSCX010000004">
    <property type="protein sequence ID" value="MFC4361881.1"/>
    <property type="molecule type" value="Genomic_DNA"/>
</dbReference>
<dbReference type="InterPro" id="IPR050563">
    <property type="entry name" value="4-hydroxybenzoyl-CoA_TE"/>
</dbReference>
<name>A0ABV8V1Z4_9GAMM</name>
<reference evidence="4" key="1">
    <citation type="journal article" date="2019" name="Int. J. Syst. Evol. Microbiol.">
        <title>The Global Catalogue of Microorganisms (GCM) 10K type strain sequencing project: providing services to taxonomists for standard genome sequencing and annotation.</title>
        <authorList>
            <consortium name="The Broad Institute Genomics Platform"/>
            <consortium name="The Broad Institute Genome Sequencing Center for Infectious Disease"/>
            <person name="Wu L."/>
            <person name="Ma J."/>
        </authorList>
    </citation>
    <scope>NUCLEOTIDE SEQUENCE [LARGE SCALE GENOMIC DNA]</scope>
    <source>
        <strain evidence="4">CECT 8570</strain>
    </source>
</reference>
<dbReference type="SUPFAM" id="SSF54637">
    <property type="entry name" value="Thioesterase/thiol ester dehydrase-isomerase"/>
    <property type="match status" value="1"/>
</dbReference>
<keyword evidence="2 3" id="KW-0378">Hydrolase</keyword>